<protein>
    <submittedName>
        <fullName evidence="1">Uncharacterized protein</fullName>
    </submittedName>
</protein>
<dbReference type="Proteomes" id="UP000182987">
    <property type="component" value="Chromosome"/>
</dbReference>
<dbReference type="STRING" id="1440763.BJI69_14405"/>
<dbReference type="PATRIC" id="fig|1440763.5.peg.2971"/>
<dbReference type="RefSeq" id="WP_046966032.1">
    <property type="nucleotide sequence ID" value="NZ_CP017480.1"/>
</dbReference>
<organism evidence="1 2">
    <name type="scientific">Luteibacter rhizovicinus DSM 16549</name>
    <dbReference type="NCBI Taxonomy" id="1440763"/>
    <lineage>
        <taxon>Bacteria</taxon>
        <taxon>Pseudomonadati</taxon>
        <taxon>Pseudomonadota</taxon>
        <taxon>Gammaproteobacteria</taxon>
        <taxon>Lysobacterales</taxon>
        <taxon>Rhodanobacteraceae</taxon>
        <taxon>Luteibacter</taxon>
    </lineage>
</organism>
<sequence>MAITRLNFNTLADGGDDATGAFQKLDANDLDLDTRVSVAKSEADATAADLALLHASLGSASTKSVGTSTGTVAAGDDARFVYRGRRNLLINGDASINQIVFSGGAMGANAYGYDMWRTFGATASFTRASNGSTMTLNGTIGQIIEAPSLQSATVTVSLSNPSGAVTVNIRPDATTAGVSGVIPAGSGAQSVTLVVPSSITGNVFVQLTTTSAVTFDGPAKQSGIQLELGSFASAFERLTVPERVQQCQRYYWKSFLESVVPANGSGSLTGAISYIITTGSAGAGFNGLRVPFPVKMRAAPSITFFNPLGFSVNWININLNANSGTASVGTTGISEGSLLIVNQQLSSDQAPHTICVHMTADARL</sequence>
<name>A0A0G9HF60_9GAMM</name>
<evidence type="ECO:0000313" key="2">
    <source>
        <dbReference type="Proteomes" id="UP000182987"/>
    </source>
</evidence>
<dbReference type="AlphaFoldDB" id="A0A0G9HF60"/>
<reference evidence="2" key="1">
    <citation type="submission" date="2016-09" db="EMBL/GenBank/DDBJ databases">
        <authorList>
            <person name="Lysoe E."/>
        </authorList>
    </citation>
    <scope>NUCLEOTIDE SEQUENCE [LARGE SCALE GENOMIC DNA]</scope>
    <source>
        <strain evidence="2">LJ96T</strain>
    </source>
</reference>
<dbReference type="EMBL" id="CP017480">
    <property type="protein sequence ID" value="APG04967.1"/>
    <property type="molecule type" value="Genomic_DNA"/>
</dbReference>
<dbReference type="KEGG" id="lrz:BJI69_14405"/>
<accession>A0A0G9HF60</accession>
<keyword evidence="2" id="KW-1185">Reference proteome</keyword>
<proteinExistence type="predicted"/>
<evidence type="ECO:0000313" key="1">
    <source>
        <dbReference type="EMBL" id="APG04967.1"/>
    </source>
</evidence>
<gene>
    <name evidence="1" type="ORF">BJI69_14405</name>
</gene>